<feature type="region of interest" description="Disordered" evidence="1">
    <location>
        <begin position="61"/>
        <end position="80"/>
    </location>
</feature>
<protein>
    <submittedName>
        <fullName evidence="2">Uncharacterized protein</fullName>
    </submittedName>
</protein>
<proteinExistence type="predicted"/>
<dbReference type="AlphaFoldDB" id="A0A1C6RT81"/>
<evidence type="ECO:0000256" key="1">
    <source>
        <dbReference type="SAM" id="MobiDB-lite"/>
    </source>
</evidence>
<keyword evidence="3" id="KW-1185">Reference proteome</keyword>
<evidence type="ECO:0000313" key="2">
    <source>
        <dbReference type="EMBL" id="SCL20403.1"/>
    </source>
</evidence>
<dbReference type="EMBL" id="FMHW01000002">
    <property type="protein sequence ID" value="SCL20403.1"/>
    <property type="molecule type" value="Genomic_DNA"/>
</dbReference>
<evidence type="ECO:0000313" key="3">
    <source>
        <dbReference type="Proteomes" id="UP000198959"/>
    </source>
</evidence>
<sequence length="151" mass="16332">MPSHTFTTDDLVVIDPAFARPGEETVVYRVREVHRVNLIAAPVTGGRPIRAPKDMFQPAPDNTITAASQQDSTPPTPEATPTILWPGSVVMVAGPGWHEPAGQLHVVLRVTGDKVSLVQLGGDNGRYRRGVHRSFCTVVNPSRINHTPVSD</sequence>
<gene>
    <name evidence="2" type="ORF">GA0074692_0859</name>
</gene>
<dbReference type="OrthoDB" id="3366884at2"/>
<feature type="compositionally biased region" description="Polar residues" evidence="1">
    <location>
        <begin position="61"/>
        <end position="73"/>
    </location>
</feature>
<dbReference type="STRING" id="145854.GA0074692_0859"/>
<dbReference type="RefSeq" id="WP_091639539.1">
    <property type="nucleotide sequence ID" value="NZ_FMHW01000002.1"/>
</dbReference>
<accession>A0A1C6RT81</accession>
<reference evidence="3" key="1">
    <citation type="submission" date="2016-06" db="EMBL/GenBank/DDBJ databases">
        <authorList>
            <person name="Varghese N."/>
            <person name="Submissions Spin"/>
        </authorList>
    </citation>
    <scope>NUCLEOTIDE SEQUENCE [LARGE SCALE GENOMIC DNA]</scope>
    <source>
        <strain evidence="3">DSM 43817</strain>
    </source>
</reference>
<organism evidence="2 3">
    <name type="scientific">Micromonospora pallida</name>
    <dbReference type="NCBI Taxonomy" id="145854"/>
    <lineage>
        <taxon>Bacteria</taxon>
        <taxon>Bacillati</taxon>
        <taxon>Actinomycetota</taxon>
        <taxon>Actinomycetes</taxon>
        <taxon>Micromonosporales</taxon>
        <taxon>Micromonosporaceae</taxon>
        <taxon>Micromonospora</taxon>
    </lineage>
</organism>
<dbReference type="Proteomes" id="UP000198959">
    <property type="component" value="Unassembled WGS sequence"/>
</dbReference>
<name>A0A1C6RT81_9ACTN</name>